<dbReference type="Gene3D" id="3.50.50.100">
    <property type="match status" value="1"/>
</dbReference>
<evidence type="ECO:0000256" key="6">
    <source>
        <dbReference type="ARBA" id="ARBA00023027"/>
    </source>
</evidence>
<evidence type="ECO:0000256" key="1">
    <source>
        <dbReference type="ARBA" id="ARBA00005272"/>
    </source>
</evidence>
<evidence type="ECO:0000256" key="3">
    <source>
        <dbReference type="ARBA" id="ARBA00022630"/>
    </source>
</evidence>
<dbReference type="PaxDb" id="2903-EOD39508"/>
<evidence type="ECO:0000256" key="4">
    <source>
        <dbReference type="ARBA" id="ARBA00022827"/>
    </source>
</evidence>
<keyword evidence="10" id="KW-1185">Reference proteome</keyword>
<dbReference type="AlphaFoldDB" id="A0A0D3KUS3"/>
<sequence length="110" mass="11986">MLRRALLGGGGLAIALGILHRLSITQSNQPRCLCGWAGLSFVRKLDMAKYDLTIVSPRPYFFYTPLLTGSVTGTVHFHNILEPIRSFCTRAGAADATYVKASCEGVDLKK</sequence>
<evidence type="ECO:0000256" key="5">
    <source>
        <dbReference type="ARBA" id="ARBA00023002"/>
    </source>
</evidence>
<dbReference type="EC" id="1.6.5.9" evidence="2"/>
<evidence type="ECO:0000256" key="2">
    <source>
        <dbReference type="ARBA" id="ARBA00012637"/>
    </source>
</evidence>
<proteinExistence type="inferred from homology"/>
<evidence type="ECO:0000313" key="10">
    <source>
        <dbReference type="Proteomes" id="UP000013827"/>
    </source>
</evidence>
<dbReference type="STRING" id="2903.R1DVS1"/>
<evidence type="ECO:0000256" key="7">
    <source>
        <dbReference type="ARBA" id="ARBA00047599"/>
    </source>
</evidence>
<organism evidence="9 10">
    <name type="scientific">Emiliania huxleyi (strain CCMP1516)</name>
    <dbReference type="NCBI Taxonomy" id="280463"/>
    <lineage>
        <taxon>Eukaryota</taxon>
        <taxon>Haptista</taxon>
        <taxon>Haptophyta</taxon>
        <taxon>Prymnesiophyceae</taxon>
        <taxon>Isochrysidales</taxon>
        <taxon>Noelaerhabdaceae</taxon>
        <taxon>Emiliania</taxon>
    </lineage>
</organism>
<dbReference type="GO" id="GO:0050136">
    <property type="term" value="F:NADH dehydrogenase (quinone) (non-electrogenic) activity"/>
    <property type="evidence" value="ECO:0007669"/>
    <property type="project" value="UniProtKB-EC"/>
</dbReference>
<keyword evidence="6" id="KW-0520">NAD</keyword>
<dbReference type="GO" id="GO:0005739">
    <property type="term" value="C:mitochondrion"/>
    <property type="evidence" value="ECO:0007669"/>
    <property type="project" value="TreeGrafter"/>
</dbReference>
<dbReference type="GeneID" id="17284779"/>
<protein>
    <recommendedName>
        <fullName evidence="2">NADH:ubiquinone reductase (non-electrogenic)</fullName>
        <ecNumber evidence="2">1.6.5.9</ecNumber>
    </recommendedName>
</protein>
<dbReference type="InterPro" id="IPR045024">
    <property type="entry name" value="NDH-2"/>
</dbReference>
<dbReference type="PANTHER" id="PTHR43706">
    <property type="entry name" value="NADH DEHYDROGENASE"/>
    <property type="match status" value="1"/>
</dbReference>
<evidence type="ECO:0000313" key="9">
    <source>
        <dbReference type="EnsemblProtists" id="EOD39508"/>
    </source>
</evidence>
<dbReference type="PANTHER" id="PTHR43706:SF47">
    <property type="entry name" value="EXTERNAL NADH-UBIQUINONE OXIDOREDUCTASE 1, MITOCHONDRIAL-RELATED"/>
    <property type="match status" value="1"/>
</dbReference>
<reference evidence="10" key="1">
    <citation type="journal article" date="2013" name="Nature">
        <title>Pan genome of the phytoplankton Emiliania underpins its global distribution.</title>
        <authorList>
            <person name="Read B.A."/>
            <person name="Kegel J."/>
            <person name="Klute M.J."/>
            <person name="Kuo A."/>
            <person name="Lefebvre S.C."/>
            <person name="Maumus F."/>
            <person name="Mayer C."/>
            <person name="Miller J."/>
            <person name="Monier A."/>
            <person name="Salamov A."/>
            <person name="Young J."/>
            <person name="Aguilar M."/>
            <person name="Claverie J.M."/>
            <person name="Frickenhaus S."/>
            <person name="Gonzalez K."/>
            <person name="Herman E.K."/>
            <person name="Lin Y.C."/>
            <person name="Napier J."/>
            <person name="Ogata H."/>
            <person name="Sarno A.F."/>
            <person name="Shmutz J."/>
            <person name="Schroeder D."/>
            <person name="de Vargas C."/>
            <person name="Verret F."/>
            <person name="von Dassow P."/>
            <person name="Valentin K."/>
            <person name="Van de Peer Y."/>
            <person name="Wheeler G."/>
            <person name="Dacks J.B."/>
            <person name="Delwiche C.F."/>
            <person name="Dyhrman S.T."/>
            <person name="Glockner G."/>
            <person name="John U."/>
            <person name="Richards T."/>
            <person name="Worden A.Z."/>
            <person name="Zhang X."/>
            <person name="Grigoriev I.V."/>
            <person name="Allen A.E."/>
            <person name="Bidle K."/>
            <person name="Borodovsky M."/>
            <person name="Bowler C."/>
            <person name="Brownlee C."/>
            <person name="Cock J.M."/>
            <person name="Elias M."/>
            <person name="Gladyshev V.N."/>
            <person name="Groth M."/>
            <person name="Guda C."/>
            <person name="Hadaegh A."/>
            <person name="Iglesias-Rodriguez M.D."/>
            <person name="Jenkins J."/>
            <person name="Jones B.M."/>
            <person name="Lawson T."/>
            <person name="Leese F."/>
            <person name="Lindquist E."/>
            <person name="Lobanov A."/>
            <person name="Lomsadze A."/>
            <person name="Malik S.B."/>
            <person name="Marsh M.E."/>
            <person name="Mackinder L."/>
            <person name="Mock T."/>
            <person name="Mueller-Roeber B."/>
            <person name="Pagarete A."/>
            <person name="Parker M."/>
            <person name="Probert I."/>
            <person name="Quesneville H."/>
            <person name="Raines C."/>
            <person name="Rensing S.A."/>
            <person name="Riano-Pachon D.M."/>
            <person name="Richier S."/>
            <person name="Rokitta S."/>
            <person name="Shiraiwa Y."/>
            <person name="Soanes D.M."/>
            <person name="van der Giezen M."/>
            <person name="Wahlund T.M."/>
            <person name="Williams B."/>
            <person name="Wilson W."/>
            <person name="Wolfe G."/>
            <person name="Wurch L.L."/>
        </authorList>
    </citation>
    <scope>NUCLEOTIDE SEQUENCE</scope>
</reference>
<accession>A0A0D3KUS3</accession>
<keyword evidence="3" id="KW-0285">Flavoprotein</keyword>
<keyword evidence="4" id="KW-0274">FAD</keyword>
<reference evidence="9" key="2">
    <citation type="submission" date="2024-10" db="UniProtKB">
        <authorList>
            <consortium name="EnsemblProtists"/>
        </authorList>
    </citation>
    <scope>IDENTIFICATION</scope>
</reference>
<keyword evidence="5" id="KW-0560">Oxidoreductase</keyword>
<name>A0A0D3KUS3_EMIH1</name>
<evidence type="ECO:0000256" key="8">
    <source>
        <dbReference type="ARBA" id="ARBA00049010"/>
    </source>
</evidence>
<comment type="catalytic activity">
    <reaction evidence="8">
        <text>a ubiquinone + NADH + H(+) = a ubiquinol + NAD(+)</text>
        <dbReference type="Rhea" id="RHEA:23152"/>
        <dbReference type="Rhea" id="RHEA-COMP:9565"/>
        <dbReference type="Rhea" id="RHEA-COMP:9566"/>
        <dbReference type="ChEBI" id="CHEBI:15378"/>
        <dbReference type="ChEBI" id="CHEBI:16389"/>
        <dbReference type="ChEBI" id="CHEBI:17976"/>
        <dbReference type="ChEBI" id="CHEBI:57540"/>
        <dbReference type="ChEBI" id="CHEBI:57945"/>
    </reaction>
</comment>
<comment type="similarity">
    <text evidence="1">Belongs to the NADH dehydrogenase family.</text>
</comment>
<comment type="catalytic activity">
    <reaction evidence="7">
        <text>a quinone + NADH + H(+) = a quinol + NAD(+)</text>
        <dbReference type="Rhea" id="RHEA:46160"/>
        <dbReference type="ChEBI" id="CHEBI:15378"/>
        <dbReference type="ChEBI" id="CHEBI:24646"/>
        <dbReference type="ChEBI" id="CHEBI:57540"/>
        <dbReference type="ChEBI" id="CHEBI:57945"/>
        <dbReference type="ChEBI" id="CHEBI:132124"/>
        <dbReference type="EC" id="1.6.5.9"/>
    </reaction>
</comment>
<dbReference type="EnsemblProtists" id="EOD39508">
    <property type="protein sequence ID" value="EOD39508"/>
    <property type="gene ID" value="EMIHUDRAFT_97716"/>
</dbReference>
<dbReference type="eggNOG" id="KOG2495">
    <property type="taxonomic scope" value="Eukaryota"/>
</dbReference>
<dbReference type="Proteomes" id="UP000013827">
    <property type="component" value="Unassembled WGS sequence"/>
</dbReference>
<dbReference type="RefSeq" id="XP_005791937.1">
    <property type="nucleotide sequence ID" value="XM_005791880.1"/>
</dbReference>
<dbReference type="KEGG" id="ehx:EMIHUDRAFT_97716"/>
<dbReference type="HOGENOM" id="CLU_2175807_0_0_1"/>